<evidence type="ECO:0000256" key="2">
    <source>
        <dbReference type="SAM" id="SignalP"/>
    </source>
</evidence>
<feature type="region of interest" description="Disordered" evidence="1">
    <location>
        <begin position="57"/>
        <end position="116"/>
    </location>
</feature>
<dbReference type="InterPro" id="IPR058593">
    <property type="entry name" value="ARB_07466-like_C"/>
</dbReference>
<feature type="chain" id="PRO_5045571535" description="ARB-07466-like C-terminal domain-containing protein" evidence="2">
    <location>
        <begin position="24"/>
        <end position="236"/>
    </location>
</feature>
<gene>
    <name evidence="4" type="ORF">AB0H72_04445</name>
</gene>
<accession>A0ABV3F2S9</accession>
<organism evidence="4 5">
    <name type="scientific">Nocardia fusca</name>
    <dbReference type="NCBI Taxonomy" id="941183"/>
    <lineage>
        <taxon>Bacteria</taxon>
        <taxon>Bacillati</taxon>
        <taxon>Actinomycetota</taxon>
        <taxon>Actinomycetes</taxon>
        <taxon>Mycobacteriales</taxon>
        <taxon>Nocardiaceae</taxon>
        <taxon>Nocardia</taxon>
    </lineage>
</organism>
<name>A0ABV3F2S9_9NOCA</name>
<dbReference type="Proteomes" id="UP001551658">
    <property type="component" value="Unassembled WGS sequence"/>
</dbReference>
<protein>
    <recommendedName>
        <fullName evidence="3">ARB-07466-like C-terminal domain-containing protein</fullName>
    </recommendedName>
</protein>
<reference evidence="4 5" key="1">
    <citation type="submission" date="2024-06" db="EMBL/GenBank/DDBJ databases">
        <title>The Natural Products Discovery Center: Release of the First 8490 Sequenced Strains for Exploring Actinobacteria Biosynthetic Diversity.</title>
        <authorList>
            <person name="Kalkreuter E."/>
            <person name="Kautsar S.A."/>
            <person name="Yang D."/>
            <person name="Bader C.D."/>
            <person name="Teijaro C.N."/>
            <person name="Fluegel L."/>
            <person name="Davis C.M."/>
            <person name="Simpson J.R."/>
            <person name="Lauterbach L."/>
            <person name="Steele A.D."/>
            <person name="Gui C."/>
            <person name="Meng S."/>
            <person name="Li G."/>
            <person name="Viehrig K."/>
            <person name="Ye F."/>
            <person name="Su P."/>
            <person name="Kiefer A.F."/>
            <person name="Nichols A."/>
            <person name="Cepeda A.J."/>
            <person name="Yan W."/>
            <person name="Fan B."/>
            <person name="Jiang Y."/>
            <person name="Adhikari A."/>
            <person name="Zheng C.-J."/>
            <person name="Schuster L."/>
            <person name="Cowan T.M."/>
            <person name="Smanski M.J."/>
            <person name="Chevrette M.G."/>
            <person name="De Carvalho L.P.S."/>
            <person name="Shen B."/>
        </authorList>
    </citation>
    <scope>NUCLEOTIDE SEQUENCE [LARGE SCALE GENOMIC DNA]</scope>
    <source>
        <strain evidence="4 5">NPDC050671</strain>
    </source>
</reference>
<feature type="compositionally biased region" description="Low complexity" evidence="1">
    <location>
        <begin position="57"/>
        <end position="96"/>
    </location>
</feature>
<dbReference type="Pfam" id="PF26571">
    <property type="entry name" value="VldE"/>
    <property type="match status" value="1"/>
</dbReference>
<dbReference type="EMBL" id="JBFAIH010000002">
    <property type="protein sequence ID" value="MEV0361933.1"/>
    <property type="molecule type" value="Genomic_DNA"/>
</dbReference>
<evidence type="ECO:0000313" key="5">
    <source>
        <dbReference type="Proteomes" id="UP001551658"/>
    </source>
</evidence>
<keyword evidence="2" id="KW-0732">Signal</keyword>
<evidence type="ECO:0000313" key="4">
    <source>
        <dbReference type="EMBL" id="MEV0361933.1"/>
    </source>
</evidence>
<evidence type="ECO:0000259" key="3">
    <source>
        <dbReference type="Pfam" id="PF26571"/>
    </source>
</evidence>
<proteinExistence type="predicted"/>
<evidence type="ECO:0000256" key="1">
    <source>
        <dbReference type="SAM" id="MobiDB-lite"/>
    </source>
</evidence>
<feature type="signal peptide" evidence="2">
    <location>
        <begin position="1"/>
        <end position="23"/>
    </location>
</feature>
<comment type="caution">
    <text evidence="4">The sequence shown here is derived from an EMBL/GenBank/DDBJ whole genome shotgun (WGS) entry which is preliminary data.</text>
</comment>
<sequence length="236" mass="24323">MPGQHRKPARARKIAPLAGSAIAATAVIALSVTARPGPDAQPAAAAVDAAAVPAAGPGKAAETTTHAPHAPIPVAGIGRAPEATTNTPDTPAPAATVERPPEPARYAKRHAPPPPPVIPCSTELAGARPQVAQVGNLIDQTFGVGDIGGANGRYDGDHGAGLALDFMTSDPARGDAIADFVLANKERFGVTYVIWQQRYNDGSGWSYMEDRGDPTANHYDHVHVSFDSTADIHVTC</sequence>
<dbReference type="RefSeq" id="WP_357973596.1">
    <property type="nucleotide sequence ID" value="NZ_JBFAIH010000002.1"/>
</dbReference>
<feature type="domain" description="ARB-07466-like C-terminal" evidence="3">
    <location>
        <begin position="126"/>
        <end position="219"/>
    </location>
</feature>
<keyword evidence="5" id="KW-1185">Reference proteome</keyword>